<evidence type="ECO:0000313" key="6">
    <source>
        <dbReference type="EMBL" id="GFO24192.1"/>
    </source>
</evidence>
<evidence type="ECO:0000256" key="3">
    <source>
        <dbReference type="PROSITE-ProRule" id="PRU00302"/>
    </source>
</evidence>
<dbReference type="InterPro" id="IPR035976">
    <property type="entry name" value="Sushi/SCR/CCP_sf"/>
</dbReference>
<protein>
    <submittedName>
        <fullName evidence="6">Metalloendopeptidase</fullName>
    </submittedName>
</protein>
<dbReference type="InterPro" id="IPR016186">
    <property type="entry name" value="C-type_lectin-like/link_sf"/>
</dbReference>
<dbReference type="SUPFAM" id="SSF56436">
    <property type="entry name" value="C-type lectin-like"/>
    <property type="match status" value="1"/>
</dbReference>
<dbReference type="PROSITE" id="PS50041">
    <property type="entry name" value="C_TYPE_LECTIN_2"/>
    <property type="match status" value="1"/>
</dbReference>
<gene>
    <name evidence="6" type="ORF">PoB_005069700</name>
</gene>
<keyword evidence="7" id="KW-1185">Reference proteome</keyword>
<dbReference type="InterPro" id="IPR001304">
    <property type="entry name" value="C-type_lectin-like"/>
</dbReference>
<name>A0AAV4BXZ0_9GAST</name>
<reference evidence="6 7" key="1">
    <citation type="journal article" date="2021" name="Elife">
        <title>Chloroplast acquisition without the gene transfer in kleptoplastic sea slugs, Plakobranchus ocellatus.</title>
        <authorList>
            <person name="Maeda T."/>
            <person name="Takahashi S."/>
            <person name="Yoshida T."/>
            <person name="Shimamura S."/>
            <person name="Takaki Y."/>
            <person name="Nagai Y."/>
            <person name="Toyoda A."/>
            <person name="Suzuki Y."/>
            <person name="Arimoto A."/>
            <person name="Ishii H."/>
            <person name="Satoh N."/>
            <person name="Nishiyama T."/>
            <person name="Hasebe M."/>
            <person name="Maruyama T."/>
            <person name="Minagawa J."/>
            <person name="Obokata J."/>
            <person name="Shigenobu S."/>
        </authorList>
    </citation>
    <scope>NUCLEOTIDE SEQUENCE [LARGE SCALE GENOMIC DNA]</scope>
</reference>
<dbReference type="PROSITE" id="PS50923">
    <property type="entry name" value="SUSHI"/>
    <property type="match status" value="1"/>
</dbReference>
<keyword evidence="3" id="KW-0768">Sushi</keyword>
<comment type="caution">
    <text evidence="3">Lacks conserved residue(s) required for the propagation of feature annotation.</text>
</comment>
<evidence type="ECO:0000256" key="1">
    <source>
        <dbReference type="ARBA" id="ARBA00022729"/>
    </source>
</evidence>
<dbReference type="AlphaFoldDB" id="A0AAV4BXZ0"/>
<dbReference type="SUPFAM" id="SSF57535">
    <property type="entry name" value="Complement control module/SCR domain"/>
    <property type="match status" value="1"/>
</dbReference>
<feature type="domain" description="C-type lectin" evidence="4">
    <location>
        <begin position="1"/>
        <end position="75"/>
    </location>
</feature>
<evidence type="ECO:0000259" key="4">
    <source>
        <dbReference type="PROSITE" id="PS50041"/>
    </source>
</evidence>
<dbReference type="Gene3D" id="3.10.100.10">
    <property type="entry name" value="Mannose-Binding Protein A, subunit A"/>
    <property type="match status" value="1"/>
</dbReference>
<feature type="domain" description="Sushi" evidence="5">
    <location>
        <begin position="136"/>
        <end position="195"/>
    </location>
</feature>
<comment type="caution">
    <text evidence="6">The sequence shown here is derived from an EMBL/GenBank/DDBJ whole genome shotgun (WGS) entry which is preliminary data.</text>
</comment>
<organism evidence="6 7">
    <name type="scientific">Plakobranchus ocellatus</name>
    <dbReference type="NCBI Taxonomy" id="259542"/>
    <lineage>
        <taxon>Eukaryota</taxon>
        <taxon>Metazoa</taxon>
        <taxon>Spiralia</taxon>
        <taxon>Lophotrochozoa</taxon>
        <taxon>Mollusca</taxon>
        <taxon>Gastropoda</taxon>
        <taxon>Heterobranchia</taxon>
        <taxon>Euthyneura</taxon>
        <taxon>Panpulmonata</taxon>
        <taxon>Sacoglossa</taxon>
        <taxon>Placobranchoidea</taxon>
        <taxon>Plakobranchidae</taxon>
        <taxon>Plakobranchus</taxon>
    </lineage>
</organism>
<sequence length="391" mass="43600">MNDFYRSNYAHGMWISGEFSAVNGHWYYTGTMEQMDYFNWTLGAVTDSADKNCVKMTAEYSWTHDAGAWKTLNCDDTVAVAPYVCQIDIQGAELFDRSDRCQAILAKTPYFCTNTGTRYVAHLYCGRSCDRDNATAPCDEPQSSTYNRTSDSPTLGSGEVMTFSCPGGQYLAGGNLARACGVNGTLLGDEPVCTDTPKTMNMKTESLRRRPHAIRAFGVYVLDNDAYRIPVRGNITRWFYYCNTDGYLNIAIFRKTGNTRNRYIHVGTNTFICEAGYKREYVVPQTSQISAEAGDVIALMSPQHHTLSANPCNGASNEIMVIPFTWAVNVTILQSLTMFPNTTCMVPSFGQEGRARPTPTYFRFLAPSFCHESLIPGLDLEIQSDNFLVTM</sequence>
<dbReference type="Proteomes" id="UP000735302">
    <property type="component" value="Unassembled WGS sequence"/>
</dbReference>
<keyword evidence="1" id="KW-0732">Signal</keyword>
<proteinExistence type="predicted"/>
<evidence type="ECO:0000313" key="7">
    <source>
        <dbReference type="Proteomes" id="UP000735302"/>
    </source>
</evidence>
<evidence type="ECO:0000259" key="5">
    <source>
        <dbReference type="PROSITE" id="PS50923"/>
    </source>
</evidence>
<dbReference type="EMBL" id="BLXT01005595">
    <property type="protein sequence ID" value="GFO24192.1"/>
    <property type="molecule type" value="Genomic_DNA"/>
</dbReference>
<keyword evidence="2" id="KW-1015">Disulfide bond</keyword>
<accession>A0AAV4BXZ0</accession>
<dbReference type="InterPro" id="IPR016187">
    <property type="entry name" value="CTDL_fold"/>
</dbReference>
<dbReference type="CDD" id="cd00037">
    <property type="entry name" value="CLECT"/>
    <property type="match status" value="1"/>
</dbReference>
<evidence type="ECO:0000256" key="2">
    <source>
        <dbReference type="ARBA" id="ARBA00023157"/>
    </source>
</evidence>
<dbReference type="InterPro" id="IPR000436">
    <property type="entry name" value="Sushi_SCR_CCP_dom"/>
</dbReference>